<dbReference type="EMBL" id="QEAS01000003">
    <property type="protein sequence ID" value="PWG81771.1"/>
    <property type="molecule type" value="Genomic_DNA"/>
</dbReference>
<comment type="caution">
    <text evidence="3">The sequence shown here is derived from an EMBL/GenBank/DDBJ whole genome shotgun (WGS) entry which is preliminary data.</text>
</comment>
<feature type="transmembrane region" description="Helical" evidence="2">
    <location>
        <begin position="6"/>
        <end position="22"/>
    </location>
</feature>
<sequence>MPVNNLFYSIFLIIGFTLYATLSTGQVKTGTSDSITVAIEPGYDRVSSSHRFWLGENYRKLWATPVKMRILDIGKEKGGLSVVKIGGGMQTRSLRLRDASGREWVLRTIQKYPERGLPENLRPTIAKDILQDQVSTGHPYGALVVPLLAEALSLPHANPEVVYVADDPGLGEYRKDFANAVYLFEERTPDEADKTDNTDKVQRKTEKDNDVRVNQKLVLRARLLDFLVGDWDRHEDNWRWLPDKSKGETVYSPVPRDRDKVFYKTTGVFPWILSHQWLKSNLQPYGEEIRDVKGWNYNARYFDRYFLNSLDEEDWKAESDFVKRTITDQLVEAAVRLMPDTIYRQNGKELEKIFKARRDNLEAMALDYYRFLALTVDIPLSASGELIYLSYTEGGGTGLSVFNRKKNGSGGRLLYKRVFTPSLTKEIRIYGIGGDDVFHVEGNNVSKIRVRLIGGTETDSFYVNKDVKNKHRIYIYDNPSHANIAAAGRPVKLRLSEDSLVNSFNRKSFKYDRFGPMAMVNYNIDQGIQLRAGIIYEKQGFRKEPFAVKHEIWGNYSTGRNSYIINYEGQFTGIAGKNDLSVHVDSWGPNNVSNFFGLGNETAFIRDEGRGMSYYRNRYDYIKTSVRLNRNLTPQLRVNAGIGGEFYFSQRSDNGMRFFNDFNQSNPAEEVFADRAFAGPVAGLKYDTRNDASAPSSGILWNTNFTAKRQLNGDASYGRIESEFNVYFNLADSNLVVANRAGGGTTFGSPAFFQRMQLGGVRSLRGFHTNRFTGKSMVYHNIDLRLKLFHFTSWLLPGSVGMIGFHDMGRVWMTGEKSEKWHHGYGGGIYIVPAELIVIQGAVGFSREGSLPYISIGYSF</sequence>
<protein>
    <recommendedName>
        <fullName evidence="5">Bacterial surface antigen (D15) domain-containing protein</fullName>
    </recommendedName>
</protein>
<keyword evidence="2" id="KW-0472">Membrane</keyword>
<dbReference type="OrthoDB" id="333971at2"/>
<dbReference type="AlphaFoldDB" id="A0A2U2PK46"/>
<dbReference type="GO" id="GO:0098046">
    <property type="term" value="C:type V protein secretion system complex"/>
    <property type="evidence" value="ECO:0007669"/>
    <property type="project" value="TreeGrafter"/>
</dbReference>
<dbReference type="PANTHER" id="PTHR34597">
    <property type="entry name" value="SLR1661 PROTEIN"/>
    <property type="match status" value="1"/>
</dbReference>
<gene>
    <name evidence="3" type="ORF">DDR33_05265</name>
</gene>
<dbReference type="GO" id="GO:0008320">
    <property type="term" value="F:protein transmembrane transporter activity"/>
    <property type="evidence" value="ECO:0007669"/>
    <property type="project" value="TreeGrafter"/>
</dbReference>
<evidence type="ECO:0000313" key="3">
    <source>
        <dbReference type="EMBL" id="PWG81771.1"/>
    </source>
</evidence>
<name>A0A2U2PK46_9SPHI</name>
<evidence type="ECO:0000256" key="2">
    <source>
        <dbReference type="SAM" id="Phobius"/>
    </source>
</evidence>
<keyword evidence="4" id="KW-1185">Reference proteome</keyword>
<evidence type="ECO:0000313" key="4">
    <source>
        <dbReference type="Proteomes" id="UP000245647"/>
    </source>
</evidence>
<organism evidence="3 4">
    <name type="scientific">Pararcticibacter amylolyticus</name>
    <dbReference type="NCBI Taxonomy" id="2173175"/>
    <lineage>
        <taxon>Bacteria</taxon>
        <taxon>Pseudomonadati</taxon>
        <taxon>Bacteroidota</taxon>
        <taxon>Sphingobacteriia</taxon>
        <taxon>Sphingobacteriales</taxon>
        <taxon>Sphingobacteriaceae</taxon>
        <taxon>Pararcticibacter</taxon>
    </lineage>
</organism>
<keyword evidence="2" id="KW-0812">Transmembrane</keyword>
<feature type="region of interest" description="Disordered" evidence="1">
    <location>
        <begin position="188"/>
        <end position="207"/>
    </location>
</feature>
<dbReference type="InterPro" id="IPR051544">
    <property type="entry name" value="TPS_OM_transporter"/>
</dbReference>
<dbReference type="Proteomes" id="UP000245647">
    <property type="component" value="Unassembled WGS sequence"/>
</dbReference>
<reference evidence="3 4" key="1">
    <citation type="submission" date="2018-04" db="EMBL/GenBank/DDBJ databases">
        <title>Pedobacter chongqingensis sp. nov., isolated from a rottenly hemp rope.</title>
        <authorList>
            <person name="Cai Y."/>
        </authorList>
    </citation>
    <scope>NUCLEOTIDE SEQUENCE [LARGE SCALE GENOMIC DNA]</scope>
    <source>
        <strain evidence="3 4">FJ4-8</strain>
    </source>
</reference>
<evidence type="ECO:0008006" key="5">
    <source>
        <dbReference type="Google" id="ProtNLM"/>
    </source>
</evidence>
<evidence type="ECO:0000256" key="1">
    <source>
        <dbReference type="SAM" id="MobiDB-lite"/>
    </source>
</evidence>
<dbReference type="GO" id="GO:0046819">
    <property type="term" value="P:protein secretion by the type V secretion system"/>
    <property type="evidence" value="ECO:0007669"/>
    <property type="project" value="TreeGrafter"/>
</dbReference>
<accession>A0A2U2PK46</accession>
<dbReference type="PANTHER" id="PTHR34597:SF3">
    <property type="entry name" value="OUTER MEMBRANE TRANSPORTER CDIB"/>
    <property type="match status" value="1"/>
</dbReference>
<keyword evidence="2" id="KW-1133">Transmembrane helix</keyword>
<proteinExistence type="predicted"/>